<dbReference type="EMBL" id="CP036317">
    <property type="protein sequence ID" value="QDV19657.1"/>
    <property type="molecule type" value="Genomic_DNA"/>
</dbReference>
<dbReference type="PROSITE" id="PS51819">
    <property type="entry name" value="VOC"/>
    <property type="match status" value="1"/>
</dbReference>
<name>A0A518FTI2_9PLAN</name>
<reference evidence="2 3" key="1">
    <citation type="submission" date="2019-02" db="EMBL/GenBank/DDBJ databases">
        <title>Deep-cultivation of Planctomycetes and their phenomic and genomic characterization uncovers novel biology.</title>
        <authorList>
            <person name="Wiegand S."/>
            <person name="Jogler M."/>
            <person name="Boedeker C."/>
            <person name="Pinto D."/>
            <person name="Vollmers J."/>
            <person name="Rivas-Marin E."/>
            <person name="Kohn T."/>
            <person name="Peeters S.H."/>
            <person name="Heuer A."/>
            <person name="Rast P."/>
            <person name="Oberbeckmann S."/>
            <person name="Bunk B."/>
            <person name="Jeske O."/>
            <person name="Meyerdierks A."/>
            <person name="Storesund J.E."/>
            <person name="Kallscheuer N."/>
            <person name="Luecker S."/>
            <person name="Lage O.M."/>
            <person name="Pohl T."/>
            <person name="Merkel B.J."/>
            <person name="Hornburger P."/>
            <person name="Mueller R.-W."/>
            <person name="Bruemmer F."/>
            <person name="Labrenz M."/>
            <person name="Spormann A.M."/>
            <person name="Op den Camp H."/>
            <person name="Overmann J."/>
            <person name="Amann R."/>
            <person name="Jetten M.S.M."/>
            <person name="Mascher T."/>
            <person name="Medema M.H."/>
            <person name="Devos D.P."/>
            <person name="Kaster A.-K."/>
            <person name="Ovreas L."/>
            <person name="Rohde M."/>
            <person name="Galperin M.Y."/>
            <person name="Jogler C."/>
        </authorList>
    </citation>
    <scope>NUCLEOTIDE SEQUENCE [LARGE SCALE GENOMIC DNA]</scope>
    <source>
        <strain evidence="2 3">Pan153</strain>
    </source>
</reference>
<dbReference type="InterPro" id="IPR037523">
    <property type="entry name" value="VOC_core"/>
</dbReference>
<dbReference type="InterPro" id="IPR004360">
    <property type="entry name" value="Glyas_Fos-R_dOase_dom"/>
</dbReference>
<dbReference type="GO" id="GO:0046686">
    <property type="term" value="P:response to cadmium ion"/>
    <property type="evidence" value="ECO:0007669"/>
    <property type="project" value="TreeGrafter"/>
</dbReference>
<dbReference type="InterPro" id="IPR049789">
    <property type="entry name" value="ArsI/CadI-like"/>
</dbReference>
<evidence type="ECO:0000313" key="3">
    <source>
        <dbReference type="Proteomes" id="UP000320839"/>
    </source>
</evidence>
<feature type="domain" description="VOC" evidence="1">
    <location>
        <begin position="13"/>
        <end position="131"/>
    </location>
</feature>
<organism evidence="2 3">
    <name type="scientific">Gimesia panareensis</name>
    <dbReference type="NCBI Taxonomy" id="2527978"/>
    <lineage>
        <taxon>Bacteria</taxon>
        <taxon>Pseudomonadati</taxon>
        <taxon>Planctomycetota</taxon>
        <taxon>Planctomycetia</taxon>
        <taxon>Planctomycetales</taxon>
        <taxon>Planctomycetaceae</taxon>
        <taxon>Gimesia</taxon>
    </lineage>
</organism>
<dbReference type="InterPro" id="IPR052393">
    <property type="entry name" value="Cadmium-induced_rsp"/>
</dbReference>
<dbReference type="RefSeq" id="WP_145457631.1">
    <property type="nucleotide sequence ID" value="NZ_CP036317.1"/>
</dbReference>
<evidence type="ECO:0000259" key="1">
    <source>
        <dbReference type="PROSITE" id="PS51819"/>
    </source>
</evidence>
<proteinExistence type="predicted"/>
<dbReference type="Gene3D" id="3.10.180.10">
    <property type="entry name" value="2,3-Dihydroxybiphenyl 1,2-Dioxygenase, domain 1"/>
    <property type="match status" value="1"/>
</dbReference>
<dbReference type="SUPFAM" id="SSF54593">
    <property type="entry name" value="Glyoxalase/Bleomycin resistance protein/Dihydroxybiphenyl dioxygenase"/>
    <property type="match status" value="1"/>
</dbReference>
<dbReference type="PANTHER" id="PTHR41294">
    <property type="entry name" value="CADMIUM-INDUCED PROTEIN CADI"/>
    <property type="match status" value="1"/>
</dbReference>
<dbReference type="Pfam" id="PF00903">
    <property type="entry name" value="Glyoxalase"/>
    <property type="match status" value="1"/>
</dbReference>
<dbReference type="OrthoDB" id="9789608at2"/>
<gene>
    <name evidence="2" type="primary">cadI</name>
    <name evidence="2" type="ORF">Pan153_43230</name>
</gene>
<protein>
    <submittedName>
        <fullName evidence="2">Cadmium-induced protein CadI</fullName>
    </submittedName>
</protein>
<sequence>MNQESAVDFPGSFRLHVALTVSDLARSKQFYELLLGVAPSKERPRYAKFEPVDPSVNLTLNEVDGDVMVEGGSAHFGIQVKSVAEVHAAIERFQAAGIKTITEEATTCCYAVQDKVWAVDPDGHKWEVFVVLKADAKDELYAQSGCCGPEMVNLTDCSESKSD</sequence>
<dbReference type="Proteomes" id="UP000320839">
    <property type="component" value="Chromosome"/>
</dbReference>
<dbReference type="InterPro" id="IPR029068">
    <property type="entry name" value="Glyas_Bleomycin-R_OHBP_Dase"/>
</dbReference>
<dbReference type="NCBIfam" id="NF041414">
    <property type="entry name" value="ArsI_CadI_VOC"/>
    <property type="match status" value="1"/>
</dbReference>
<dbReference type="AlphaFoldDB" id="A0A518FTI2"/>
<accession>A0A518FTI2</accession>
<dbReference type="PANTHER" id="PTHR41294:SF1">
    <property type="entry name" value="CADMIUM-INDUCED PROTEIN CADI"/>
    <property type="match status" value="1"/>
</dbReference>
<evidence type="ECO:0000313" key="2">
    <source>
        <dbReference type="EMBL" id="QDV19657.1"/>
    </source>
</evidence>